<evidence type="ECO:0000259" key="1">
    <source>
        <dbReference type="Pfam" id="PF18754"/>
    </source>
</evidence>
<dbReference type="Pfam" id="PF18754">
    <property type="entry name" value="Nmad3"/>
    <property type="match status" value="1"/>
</dbReference>
<proteinExistence type="predicted"/>
<dbReference type="OrthoDB" id="9772090at2"/>
<sequence length="285" mass="31801">MRIILSRKGFDSAAGGCPSPILPDGRFFSLPIPDKASSIGYSEIQFDGLDVGELVAQLTNDPKRVRHFAHLDPDLRHAALKRQPGWRPVLGQTGSAQGHLLNQKVQVGDIFIFFGSFRATERMDGVWRFIRSEPARHIIWGWLQIGEILKVDDLADTAIPWARYHPHFSYGKDKSNTLYLAADRLVFDGQLSNAPGAGVFPHIYETLMLTAPGAKNPTQWRLPSWFLPSEGVSNLSFHTDLTRWTPNGEFCLLKSAARGQEFVFDSRGSQEPIAWIKGLLEVAGH</sequence>
<accession>A0A5E6T934</accession>
<evidence type="ECO:0000313" key="2">
    <source>
        <dbReference type="EMBL" id="VVM89480.1"/>
    </source>
</evidence>
<dbReference type="AlphaFoldDB" id="A0A5E6T934"/>
<dbReference type="EMBL" id="CABVHK010000008">
    <property type="protein sequence ID" value="VVM89480.1"/>
    <property type="molecule type" value="Genomic_DNA"/>
</dbReference>
<protein>
    <recommendedName>
        <fullName evidence="1">Nucleotide modification associated domain-containing protein</fullName>
    </recommendedName>
</protein>
<organism evidence="2 3">
    <name type="scientific">Pseudomonas fluorescens</name>
    <dbReference type="NCBI Taxonomy" id="294"/>
    <lineage>
        <taxon>Bacteria</taxon>
        <taxon>Pseudomonadati</taxon>
        <taxon>Pseudomonadota</taxon>
        <taxon>Gammaproteobacteria</taxon>
        <taxon>Pseudomonadales</taxon>
        <taxon>Pseudomonadaceae</taxon>
        <taxon>Pseudomonas</taxon>
    </lineage>
</organism>
<dbReference type="Proteomes" id="UP000326953">
    <property type="component" value="Unassembled WGS sequence"/>
</dbReference>
<reference evidence="2 3" key="1">
    <citation type="submission" date="2019-09" db="EMBL/GenBank/DDBJ databases">
        <authorList>
            <person name="Chandra G."/>
            <person name="Truman W A."/>
        </authorList>
    </citation>
    <scope>NUCLEOTIDE SEQUENCE [LARGE SCALE GENOMIC DNA]</scope>
    <source>
        <strain evidence="2">PS662</strain>
    </source>
</reference>
<dbReference type="RefSeq" id="WP_150711478.1">
    <property type="nucleotide sequence ID" value="NZ_CABVHK010000008.1"/>
</dbReference>
<name>A0A5E6T934_PSEFL</name>
<gene>
    <name evidence="2" type="ORF">PS662_02751</name>
</gene>
<feature type="domain" description="Nucleotide modification associated" evidence="1">
    <location>
        <begin position="2"/>
        <end position="265"/>
    </location>
</feature>
<evidence type="ECO:0000313" key="3">
    <source>
        <dbReference type="Proteomes" id="UP000326953"/>
    </source>
</evidence>
<dbReference type="InterPro" id="IPR041135">
    <property type="entry name" value="Nmad3"/>
</dbReference>